<dbReference type="AlphaFoldDB" id="A0A402AT08"/>
<organism evidence="2 3">
    <name type="scientific">Dictyobacter kobayashii</name>
    <dbReference type="NCBI Taxonomy" id="2014872"/>
    <lineage>
        <taxon>Bacteria</taxon>
        <taxon>Bacillati</taxon>
        <taxon>Chloroflexota</taxon>
        <taxon>Ktedonobacteria</taxon>
        <taxon>Ktedonobacterales</taxon>
        <taxon>Dictyobacteraceae</taxon>
        <taxon>Dictyobacter</taxon>
    </lineage>
</organism>
<gene>
    <name evidence="2" type="ORF">KDK_60190</name>
</gene>
<feature type="domain" description="Tc1-like transposase DDE" evidence="1">
    <location>
        <begin position="93"/>
        <end position="173"/>
    </location>
</feature>
<name>A0A402AT08_9CHLR</name>
<protein>
    <recommendedName>
        <fullName evidence="1">Tc1-like transposase DDE domain-containing protein</fullName>
    </recommendedName>
</protein>
<comment type="caution">
    <text evidence="2">The sequence shown here is derived from an EMBL/GenBank/DDBJ whole genome shotgun (WGS) entry which is preliminary data.</text>
</comment>
<evidence type="ECO:0000259" key="1">
    <source>
        <dbReference type="Pfam" id="PF13358"/>
    </source>
</evidence>
<dbReference type="GO" id="GO:0003676">
    <property type="term" value="F:nucleic acid binding"/>
    <property type="evidence" value="ECO:0007669"/>
    <property type="project" value="InterPro"/>
</dbReference>
<dbReference type="Pfam" id="PF13358">
    <property type="entry name" value="DDE_3"/>
    <property type="match status" value="1"/>
</dbReference>
<dbReference type="InterPro" id="IPR036397">
    <property type="entry name" value="RNaseH_sf"/>
</dbReference>
<accession>A0A402AT08</accession>
<evidence type="ECO:0000313" key="3">
    <source>
        <dbReference type="Proteomes" id="UP000287188"/>
    </source>
</evidence>
<keyword evidence="3" id="KW-1185">Reference proteome</keyword>
<dbReference type="InterPro" id="IPR038717">
    <property type="entry name" value="Tc1-like_DDE_dom"/>
</dbReference>
<dbReference type="Proteomes" id="UP000287188">
    <property type="component" value="Unassembled WGS sequence"/>
</dbReference>
<sequence length="207" mass="23765">MIWASQTQQAAIWAIGFLDEVWWSRFALPSAHAWQTTDAPVHLREQSWQKADPDAKALACYGVLWQRGPADAPMRDQMSLRFVDGRPVSDITTQFLAWCCTELERQGKTAWLLIWDNASWHSSKIVRAWIRDHNQQVKLTGKGVRILPLFLPKQSPWLNPIEPKWVHGKRAVVEPNGLLTASQLAERICAYYRCSYEAHLSIQDMVS</sequence>
<dbReference type="OrthoDB" id="153982at2"/>
<dbReference type="Gene3D" id="3.30.420.10">
    <property type="entry name" value="Ribonuclease H-like superfamily/Ribonuclease H"/>
    <property type="match status" value="1"/>
</dbReference>
<evidence type="ECO:0000313" key="2">
    <source>
        <dbReference type="EMBL" id="GCE22219.1"/>
    </source>
</evidence>
<dbReference type="EMBL" id="BIFS01000002">
    <property type="protein sequence ID" value="GCE22219.1"/>
    <property type="molecule type" value="Genomic_DNA"/>
</dbReference>
<dbReference type="RefSeq" id="WP_126554828.1">
    <property type="nucleotide sequence ID" value="NZ_BIFS01000002.1"/>
</dbReference>
<proteinExistence type="predicted"/>
<reference evidence="3" key="1">
    <citation type="submission" date="2018-12" db="EMBL/GenBank/DDBJ databases">
        <title>Tengunoibacter tsumagoiensis gen. nov., sp. nov., Dictyobacter kobayashii sp. nov., D. alpinus sp. nov., and D. joshuensis sp. nov. and description of Dictyobacteraceae fam. nov. within the order Ktedonobacterales isolated from Tengu-no-mugimeshi.</title>
        <authorList>
            <person name="Wang C.M."/>
            <person name="Zheng Y."/>
            <person name="Sakai Y."/>
            <person name="Toyoda A."/>
            <person name="Minakuchi Y."/>
            <person name="Abe K."/>
            <person name="Yokota A."/>
            <person name="Yabe S."/>
        </authorList>
    </citation>
    <scope>NUCLEOTIDE SEQUENCE [LARGE SCALE GENOMIC DNA]</scope>
    <source>
        <strain evidence="3">Uno11</strain>
    </source>
</reference>